<keyword evidence="11" id="KW-1185">Reference proteome</keyword>
<dbReference type="OrthoDB" id="6022531at2759"/>
<evidence type="ECO:0000256" key="1">
    <source>
        <dbReference type="ARBA" id="ARBA00004370"/>
    </source>
</evidence>
<keyword evidence="3" id="KW-0433">Leucine-rich repeat</keyword>
<feature type="transmembrane region" description="Helical" evidence="8">
    <location>
        <begin position="201"/>
        <end position="225"/>
    </location>
</feature>
<dbReference type="Pfam" id="PF00001">
    <property type="entry name" value="7tm_1"/>
    <property type="match status" value="1"/>
</dbReference>
<evidence type="ECO:0000256" key="5">
    <source>
        <dbReference type="ARBA" id="ARBA00022737"/>
    </source>
</evidence>
<gene>
    <name evidence="10" type="ORF">C7M84_023294</name>
</gene>
<accession>A0A3R7MQV7</accession>
<evidence type="ECO:0000256" key="4">
    <source>
        <dbReference type="ARBA" id="ARBA00022692"/>
    </source>
</evidence>
<dbReference type="GO" id="GO:0009755">
    <property type="term" value="P:hormone-mediated signaling pathway"/>
    <property type="evidence" value="ECO:0007669"/>
    <property type="project" value="TreeGrafter"/>
</dbReference>
<evidence type="ECO:0000256" key="7">
    <source>
        <dbReference type="ARBA" id="ARBA00023136"/>
    </source>
</evidence>
<dbReference type="InterPro" id="IPR002131">
    <property type="entry name" value="Gphrmn_rcpt_fam"/>
</dbReference>
<feature type="transmembrane region" description="Helical" evidence="8">
    <location>
        <begin position="64"/>
        <end position="88"/>
    </location>
</feature>
<evidence type="ECO:0000256" key="6">
    <source>
        <dbReference type="ARBA" id="ARBA00022989"/>
    </source>
</evidence>
<keyword evidence="10" id="KW-0675">Receptor</keyword>
<reference evidence="10 11" key="2">
    <citation type="submission" date="2019-01" db="EMBL/GenBank/DDBJ databases">
        <title>The decoding of complex shrimp genome reveals the adaptation for benthos swimmer, frequently molting mechanism and breeding impact on genome.</title>
        <authorList>
            <person name="Sun Y."/>
            <person name="Gao Y."/>
            <person name="Yu Y."/>
        </authorList>
    </citation>
    <scope>NUCLEOTIDE SEQUENCE [LARGE SCALE GENOMIC DNA]</scope>
    <source>
        <tissue evidence="10">Muscle</tissue>
    </source>
</reference>
<comment type="caution">
    <text evidence="10">The sequence shown here is derived from an EMBL/GenBank/DDBJ whole genome shotgun (WGS) entry which is preliminary data.</text>
</comment>
<dbReference type="STRING" id="6689.A0A3R7MQV7"/>
<dbReference type="GO" id="GO:0007189">
    <property type="term" value="P:adenylate cyclase-activating G protein-coupled receptor signaling pathway"/>
    <property type="evidence" value="ECO:0007669"/>
    <property type="project" value="TreeGrafter"/>
</dbReference>
<dbReference type="PROSITE" id="PS50262">
    <property type="entry name" value="G_PROTEIN_RECEP_F1_2"/>
    <property type="match status" value="1"/>
</dbReference>
<reference evidence="10 11" key="1">
    <citation type="submission" date="2018-04" db="EMBL/GenBank/DDBJ databases">
        <authorList>
            <person name="Zhang X."/>
            <person name="Yuan J."/>
            <person name="Li F."/>
            <person name="Xiang J."/>
        </authorList>
    </citation>
    <scope>NUCLEOTIDE SEQUENCE [LARGE SCALE GENOMIC DNA]</scope>
    <source>
        <tissue evidence="10">Muscle</tissue>
    </source>
</reference>
<dbReference type="Gene3D" id="1.20.1070.10">
    <property type="entry name" value="Rhodopsin 7-helix transmembrane proteins"/>
    <property type="match status" value="1"/>
</dbReference>
<comment type="subcellular location">
    <subcellularLocation>
        <location evidence="1">Membrane</location>
    </subcellularLocation>
</comment>
<name>A0A3R7MQV7_PENVA</name>
<feature type="transmembrane region" description="Helical" evidence="8">
    <location>
        <begin position="155"/>
        <end position="175"/>
    </location>
</feature>
<feature type="domain" description="G-protein coupled receptors family 1 profile" evidence="9">
    <location>
        <begin position="47"/>
        <end position="301"/>
    </location>
</feature>
<keyword evidence="5" id="KW-0677">Repeat</keyword>
<evidence type="ECO:0000313" key="11">
    <source>
        <dbReference type="Proteomes" id="UP000283509"/>
    </source>
</evidence>
<dbReference type="EMBL" id="QCYY01000674">
    <property type="protein sequence ID" value="ROT83526.1"/>
    <property type="molecule type" value="Genomic_DNA"/>
</dbReference>
<feature type="transmembrane region" description="Helical" evidence="8">
    <location>
        <begin position="35"/>
        <end position="58"/>
    </location>
</feature>
<sequence>MPLKPARIEFPTAILTYPDRVSSFEHLLVRVELRVAVWLVALMTLVGNMTVLGGRAFTRDDNKILSLFIRNLAVADLLTGVYLFVVAVKDAQFRSEYHEYAYYWMTSWHCTITGVLSMTSSEVSVLILTFMSVERWLCITWPLGAPKLSLGTAKAVLAAIWSVGLLLALLPVFWYTSKQGFYGTNGLCFPLHLDDPWVPGWVYSAFIFVGINQIGVVMILMSYTGMFYSIRVTRANTPLSLGDREFALRFFFIVFTDCVCWTPIIILRILALAGCSIQPDLYAYVVVVLLPINSALNPFLYTFTTSKFRSRARRFLSSQGICLWRPRRDSGNPCNSEVTRTSFFRSATYKWTNGRDVVQVYNGTHALEETTLADLSKGVVVAREECSEQQRKISLQTLIVRQKDFRTQLR</sequence>
<evidence type="ECO:0000259" key="9">
    <source>
        <dbReference type="PROSITE" id="PS50262"/>
    </source>
</evidence>
<dbReference type="InterPro" id="IPR017452">
    <property type="entry name" value="GPCR_Rhodpsn_7TM"/>
</dbReference>
<dbReference type="PROSITE" id="PS00237">
    <property type="entry name" value="G_PROTEIN_RECEP_F1_1"/>
    <property type="match status" value="1"/>
</dbReference>
<keyword evidence="6 8" id="KW-1133">Transmembrane helix</keyword>
<dbReference type="PRINTS" id="PR00237">
    <property type="entry name" value="GPCRRHODOPSN"/>
</dbReference>
<protein>
    <submittedName>
        <fullName evidence="10">Putative relaxin receptor 1 isoform X2</fullName>
    </submittedName>
</protein>
<evidence type="ECO:0000256" key="8">
    <source>
        <dbReference type="SAM" id="Phobius"/>
    </source>
</evidence>
<dbReference type="PRINTS" id="PR00373">
    <property type="entry name" value="GLYCHORMONER"/>
</dbReference>
<dbReference type="PANTHER" id="PTHR24372:SF80">
    <property type="entry name" value="FI21465P1-RELATED"/>
    <property type="match status" value="1"/>
</dbReference>
<feature type="transmembrane region" description="Helical" evidence="8">
    <location>
        <begin position="246"/>
        <end position="269"/>
    </location>
</feature>
<dbReference type="GO" id="GO:0008528">
    <property type="term" value="F:G protein-coupled peptide receptor activity"/>
    <property type="evidence" value="ECO:0007669"/>
    <property type="project" value="TreeGrafter"/>
</dbReference>
<dbReference type="PANTHER" id="PTHR24372">
    <property type="entry name" value="GLYCOPROTEIN HORMONE RECEPTOR"/>
    <property type="match status" value="1"/>
</dbReference>
<dbReference type="AlphaFoldDB" id="A0A3R7MQV7"/>
<feature type="transmembrane region" description="Helical" evidence="8">
    <location>
        <begin position="100"/>
        <end position="119"/>
    </location>
</feature>
<dbReference type="GO" id="GO:0016500">
    <property type="term" value="F:protein-hormone receptor activity"/>
    <property type="evidence" value="ECO:0007669"/>
    <property type="project" value="InterPro"/>
</dbReference>
<evidence type="ECO:0000256" key="3">
    <source>
        <dbReference type="ARBA" id="ARBA00022614"/>
    </source>
</evidence>
<dbReference type="SUPFAM" id="SSF81321">
    <property type="entry name" value="Family A G protein-coupled receptor-like"/>
    <property type="match status" value="1"/>
</dbReference>
<dbReference type="GO" id="GO:0005886">
    <property type="term" value="C:plasma membrane"/>
    <property type="evidence" value="ECO:0007669"/>
    <property type="project" value="TreeGrafter"/>
</dbReference>
<proteinExistence type="inferred from homology"/>
<evidence type="ECO:0000256" key="2">
    <source>
        <dbReference type="ARBA" id="ARBA00010663"/>
    </source>
</evidence>
<organism evidence="10 11">
    <name type="scientific">Penaeus vannamei</name>
    <name type="common">Whiteleg shrimp</name>
    <name type="synonym">Litopenaeus vannamei</name>
    <dbReference type="NCBI Taxonomy" id="6689"/>
    <lineage>
        <taxon>Eukaryota</taxon>
        <taxon>Metazoa</taxon>
        <taxon>Ecdysozoa</taxon>
        <taxon>Arthropoda</taxon>
        <taxon>Crustacea</taxon>
        <taxon>Multicrustacea</taxon>
        <taxon>Malacostraca</taxon>
        <taxon>Eumalacostraca</taxon>
        <taxon>Eucarida</taxon>
        <taxon>Decapoda</taxon>
        <taxon>Dendrobranchiata</taxon>
        <taxon>Penaeoidea</taxon>
        <taxon>Penaeidae</taxon>
        <taxon>Penaeus</taxon>
    </lineage>
</organism>
<keyword evidence="7 8" id="KW-0472">Membrane</keyword>
<dbReference type="Proteomes" id="UP000283509">
    <property type="component" value="Unassembled WGS sequence"/>
</dbReference>
<keyword evidence="4 8" id="KW-0812">Transmembrane</keyword>
<dbReference type="InterPro" id="IPR000276">
    <property type="entry name" value="GPCR_Rhodpsn"/>
</dbReference>
<comment type="similarity">
    <text evidence="2">Belongs to the G-protein coupled receptor 1 family.</text>
</comment>
<feature type="transmembrane region" description="Helical" evidence="8">
    <location>
        <begin position="281"/>
        <end position="304"/>
    </location>
</feature>
<evidence type="ECO:0000313" key="10">
    <source>
        <dbReference type="EMBL" id="ROT83526.1"/>
    </source>
</evidence>